<name>A0A815U5H4_9BILA</name>
<protein>
    <submittedName>
        <fullName evidence="1">Uncharacterized protein</fullName>
    </submittedName>
</protein>
<evidence type="ECO:0000313" key="1">
    <source>
        <dbReference type="EMBL" id="CAF1512154.1"/>
    </source>
</evidence>
<sequence>YIRTRKNIHSFDDFYEFLLLQFECLDNVERANSNQLDKNTSVNDRTTVNQKTVLNNSNESIVNESNQNSHLNQTLVINSETTVNLGITNTIGDVPVKKTIVTSDGLFTSLIDETVNDLRRAIIDNLIKNPKIFKGGKDNVQQWIEELL</sequence>
<gene>
    <name evidence="1" type="ORF">KQP761_LOCUS15219</name>
</gene>
<proteinExistence type="predicted"/>
<dbReference type="EMBL" id="CAJNOW010007368">
    <property type="protein sequence ID" value="CAF1512154.1"/>
    <property type="molecule type" value="Genomic_DNA"/>
</dbReference>
<dbReference type="Proteomes" id="UP000663834">
    <property type="component" value="Unassembled WGS sequence"/>
</dbReference>
<feature type="non-terminal residue" evidence="1">
    <location>
        <position position="1"/>
    </location>
</feature>
<accession>A0A815U5H4</accession>
<organism evidence="1 2">
    <name type="scientific">Rotaria magnacalcarata</name>
    <dbReference type="NCBI Taxonomy" id="392030"/>
    <lineage>
        <taxon>Eukaryota</taxon>
        <taxon>Metazoa</taxon>
        <taxon>Spiralia</taxon>
        <taxon>Gnathifera</taxon>
        <taxon>Rotifera</taxon>
        <taxon>Eurotatoria</taxon>
        <taxon>Bdelloidea</taxon>
        <taxon>Philodinida</taxon>
        <taxon>Philodinidae</taxon>
        <taxon>Rotaria</taxon>
    </lineage>
</organism>
<dbReference type="AlphaFoldDB" id="A0A815U5H4"/>
<comment type="caution">
    <text evidence="1">The sequence shown here is derived from an EMBL/GenBank/DDBJ whole genome shotgun (WGS) entry which is preliminary data.</text>
</comment>
<evidence type="ECO:0000313" key="2">
    <source>
        <dbReference type="Proteomes" id="UP000663834"/>
    </source>
</evidence>
<reference evidence="1" key="1">
    <citation type="submission" date="2021-02" db="EMBL/GenBank/DDBJ databases">
        <authorList>
            <person name="Nowell W R."/>
        </authorList>
    </citation>
    <scope>NUCLEOTIDE SEQUENCE</scope>
</reference>
<dbReference type="OrthoDB" id="10044916at2759"/>